<name>A0A067DZ32_CITSI</name>
<dbReference type="InterPro" id="IPR011009">
    <property type="entry name" value="Kinase-like_dom_sf"/>
</dbReference>
<evidence type="ECO:0000256" key="5">
    <source>
        <dbReference type="ARBA" id="ARBA00022777"/>
    </source>
</evidence>
<gene>
    <name evidence="8" type="ORF">CISIN_1g0080842mg</name>
</gene>
<keyword evidence="4" id="KW-0547">Nucleotide-binding</keyword>
<dbReference type="InterPro" id="IPR008271">
    <property type="entry name" value="Ser/Thr_kinase_AS"/>
</dbReference>
<dbReference type="Proteomes" id="UP000027120">
    <property type="component" value="Unassembled WGS sequence"/>
</dbReference>
<dbReference type="GO" id="GO:0005524">
    <property type="term" value="F:ATP binding"/>
    <property type="evidence" value="ECO:0007669"/>
    <property type="project" value="UniProtKB-KW"/>
</dbReference>
<keyword evidence="3" id="KW-0808">Transferase</keyword>
<keyword evidence="6" id="KW-0067">ATP-binding</keyword>
<dbReference type="InterPro" id="IPR050205">
    <property type="entry name" value="CDPK_Ser/Thr_kinases"/>
</dbReference>
<proteinExistence type="inferred from homology"/>
<dbReference type="AlphaFoldDB" id="A0A067DZ32"/>
<dbReference type="InterPro" id="IPR000719">
    <property type="entry name" value="Prot_kinase_dom"/>
</dbReference>
<dbReference type="GO" id="GO:0004674">
    <property type="term" value="F:protein serine/threonine kinase activity"/>
    <property type="evidence" value="ECO:0007669"/>
    <property type="project" value="UniProtKB-KW"/>
</dbReference>
<dbReference type="PANTHER" id="PTHR24349">
    <property type="entry name" value="SERINE/THREONINE-PROTEIN KINASE"/>
    <property type="match status" value="1"/>
</dbReference>
<dbReference type="Gene3D" id="1.10.510.10">
    <property type="entry name" value="Transferase(Phosphotransferase) domain 1"/>
    <property type="match status" value="1"/>
</dbReference>
<reference evidence="8 9" key="1">
    <citation type="submission" date="2014-04" db="EMBL/GenBank/DDBJ databases">
        <authorList>
            <consortium name="International Citrus Genome Consortium"/>
            <person name="Gmitter F."/>
            <person name="Chen C."/>
            <person name="Farmerie W."/>
            <person name="Harkins T."/>
            <person name="Desany B."/>
            <person name="Mohiuddin M."/>
            <person name="Kodira C."/>
            <person name="Borodovsky M."/>
            <person name="Lomsadze A."/>
            <person name="Burns P."/>
            <person name="Jenkins J."/>
            <person name="Prochnik S."/>
            <person name="Shu S."/>
            <person name="Chapman J."/>
            <person name="Pitluck S."/>
            <person name="Schmutz J."/>
            <person name="Rokhsar D."/>
        </authorList>
    </citation>
    <scope>NUCLEOTIDE SEQUENCE</scope>
</reference>
<protein>
    <recommendedName>
        <fullName evidence="7">Protein kinase domain-containing protein</fullName>
    </recommendedName>
</protein>
<keyword evidence="5" id="KW-0418">Kinase</keyword>
<organism evidence="8 9">
    <name type="scientific">Citrus sinensis</name>
    <name type="common">Sweet orange</name>
    <name type="synonym">Citrus aurantium var. sinensis</name>
    <dbReference type="NCBI Taxonomy" id="2711"/>
    <lineage>
        <taxon>Eukaryota</taxon>
        <taxon>Viridiplantae</taxon>
        <taxon>Streptophyta</taxon>
        <taxon>Embryophyta</taxon>
        <taxon>Tracheophyta</taxon>
        <taxon>Spermatophyta</taxon>
        <taxon>Magnoliopsida</taxon>
        <taxon>eudicotyledons</taxon>
        <taxon>Gunneridae</taxon>
        <taxon>Pentapetalae</taxon>
        <taxon>rosids</taxon>
        <taxon>malvids</taxon>
        <taxon>Sapindales</taxon>
        <taxon>Rutaceae</taxon>
        <taxon>Aurantioideae</taxon>
        <taxon>Citrus</taxon>
    </lineage>
</organism>
<evidence type="ECO:0000256" key="4">
    <source>
        <dbReference type="ARBA" id="ARBA00022741"/>
    </source>
</evidence>
<evidence type="ECO:0000256" key="1">
    <source>
        <dbReference type="ARBA" id="ARBA00005354"/>
    </source>
</evidence>
<dbReference type="Pfam" id="PF00069">
    <property type="entry name" value="Pkinase"/>
    <property type="match status" value="1"/>
</dbReference>
<sequence length="96" mass="11281">MYHQKLQHLFYSNSFLFFTRFCEGGELLDRILSRGGRYLEEDAKTIVEKILNIVAFCHLQGVVHRDLKPENFLFTTREEDAPLKVIDFGLSDFVRP</sequence>
<accession>A0A067DZ32</accession>
<keyword evidence="9" id="KW-1185">Reference proteome</keyword>
<evidence type="ECO:0000256" key="3">
    <source>
        <dbReference type="ARBA" id="ARBA00022679"/>
    </source>
</evidence>
<dbReference type="SUPFAM" id="SSF56112">
    <property type="entry name" value="Protein kinase-like (PK-like)"/>
    <property type="match status" value="1"/>
</dbReference>
<dbReference type="PROSITE" id="PS50011">
    <property type="entry name" value="PROTEIN_KINASE_DOM"/>
    <property type="match status" value="1"/>
</dbReference>
<dbReference type="PROSITE" id="PS00108">
    <property type="entry name" value="PROTEIN_KINASE_ST"/>
    <property type="match status" value="1"/>
</dbReference>
<evidence type="ECO:0000313" key="9">
    <source>
        <dbReference type="Proteomes" id="UP000027120"/>
    </source>
</evidence>
<feature type="domain" description="Protein kinase" evidence="7">
    <location>
        <begin position="1"/>
        <end position="96"/>
    </location>
</feature>
<evidence type="ECO:0000313" key="8">
    <source>
        <dbReference type="EMBL" id="KDO44247.1"/>
    </source>
</evidence>
<evidence type="ECO:0000256" key="6">
    <source>
        <dbReference type="ARBA" id="ARBA00022840"/>
    </source>
</evidence>
<feature type="non-terminal residue" evidence="8">
    <location>
        <position position="96"/>
    </location>
</feature>
<comment type="similarity">
    <text evidence="1">Belongs to the protein kinase superfamily. CAMK Ser/Thr protein kinase family. CaMK subfamily.</text>
</comment>
<keyword evidence="2" id="KW-0723">Serine/threonine-protein kinase</keyword>
<dbReference type="EMBL" id="KK785316">
    <property type="protein sequence ID" value="KDO44247.1"/>
    <property type="molecule type" value="Genomic_DNA"/>
</dbReference>
<evidence type="ECO:0000259" key="7">
    <source>
        <dbReference type="PROSITE" id="PS50011"/>
    </source>
</evidence>
<evidence type="ECO:0000256" key="2">
    <source>
        <dbReference type="ARBA" id="ARBA00022527"/>
    </source>
</evidence>